<dbReference type="InterPro" id="IPR039060">
    <property type="entry name" value="Antitox_HigA"/>
</dbReference>
<protein>
    <submittedName>
        <fullName evidence="2">Helix-turn-helix domain-containing protein</fullName>
    </submittedName>
</protein>
<dbReference type="InterPro" id="IPR010982">
    <property type="entry name" value="Lambda_DNA-bd_dom_sf"/>
</dbReference>
<evidence type="ECO:0000313" key="2">
    <source>
        <dbReference type="EMBL" id="MDB6372097.1"/>
    </source>
</evidence>
<dbReference type="SMART" id="SM00530">
    <property type="entry name" value="HTH_XRE"/>
    <property type="match status" value="1"/>
</dbReference>
<dbReference type="SUPFAM" id="SSF47413">
    <property type="entry name" value="lambda repressor-like DNA-binding domains"/>
    <property type="match status" value="1"/>
</dbReference>
<dbReference type="Pfam" id="PF01381">
    <property type="entry name" value="HTH_3"/>
    <property type="match status" value="1"/>
</dbReference>
<gene>
    <name evidence="2" type="ORF">PH362_09055</name>
</gene>
<dbReference type="InterPro" id="IPR001387">
    <property type="entry name" value="Cro/C1-type_HTH"/>
</dbReference>
<dbReference type="GO" id="GO:0006355">
    <property type="term" value="P:regulation of DNA-templated transcription"/>
    <property type="evidence" value="ECO:0007669"/>
    <property type="project" value="InterPro"/>
</dbReference>
<name>A0AAW6BJF8_9GAMM</name>
<dbReference type="CDD" id="cd00093">
    <property type="entry name" value="HTH_XRE"/>
    <property type="match status" value="1"/>
</dbReference>
<dbReference type="EMBL" id="JAQMFO010000010">
    <property type="protein sequence ID" value="MDB6372097.1"/>
    <property type="molecule type" value="Genomic_DNA"/>
</dbReference>
<dbReference type="RefSeq" id="WP_113042813.1">
    <property type="nucleotide sequence ID" value="NZ_CAWQKC010000028.1"/>
</dbReference>
<dbReference type="Proteomes" id="UP001212996">
    <property type="component" value="Unassembled WGS sequence"/>
</dbReference>
<dbReference type="PROSITE" id="PS50943">
    <property type="entry name" value="HTH_CROC1"/>
    <property type="match status" value="1"/>
</dbReference>
<dbReference type="PANTHER" id="PTHR40455:SF1">
    <property type="entry name" value="ANTITOXIN HIGA"/>
    <property type="match status" value="1"/>
</dbReference>
<dbReference type="AlphaFoldDB" id="A0AAW6BJF8"/>
<sequence>MMINEAIHAANSLVSSLVSIVPLLGGSTSRKDYDEAMKLVEYLVEHNPDSPLVDMLTAKIDTYESSAPEFTEFNERIASTQSGVAILRTLMDQYGLNQTDFEDEIGKRSLVSRILKGERSLTLEAMRKLSVRFGVPVSVFID</sequence>
<dbReference type="PANTHER" id="PTHR40455">
    <property type="entry name" value="ANTITOXIN HIGA"/>
    <property type="match status" value="1"/>
</dbReference>
<feature type="domain" description="HTH cro/C1-type" evidence="1">
    <location>
        <begin position="87"/>
        <end position="140"/>
    </location>
</feature>
<evidence type="ECO:0000313" key="3">
    <source>
        <dbReference type="Proteomes" id="UP001212996"/>
    </source>
</evidence>
<evidence type="ECO:0000259" key="1">
    <source>
        <dbReference type="PROSITE" id="PS50943"/>
    </source>
</evidence>
<comment type="caution">
    <text evidence="2">The sequence shown here is derived from an EMBL/GenBank/DDBJ whole genome shotgun (WGS) entry which is preliminary data.</text>
</comment>
<proteinExistence type="predicted"/>
<dbReference type="GO" id="GO:0001046">
    <property type="term" value="F:core promoter sequence-specific DNA binding"/>
    <property type="evidence" value="ECO:0007669"/>
    <property type="project" value="TreeGrafter"/>
</dbReference>
<organism evidence="2 3">
    <name type="scientific">Photorhabdus bodei</name>
    <dbReference type="NCBI Taxonomy" id="2029681"/>
    <lineage>
        <taxon>Bacteria</taxon>
        <taxon>Pseudomonadati</taxon>
        <taxon>Pseudomonadota</taxon>
        <taxon>Gammaproteobacteria</taxon>
        <taxon>Enterobacterales</taxon>
        <taxon>Morganellaceae</taxon>
        <taxon>Photorhabdus</taxon>
    </lineage>
</organism>
<dbReference type="Gene3D" id="1.10.260.40">
    <property type="entry name" value="lambda repressor-like DNA-binding domains"/>
    <property type="match status" value="1"/>
</dbReference>
<reference evidence="2" key="1">
    <citation type="submission" date="2023-01" db="EMBL/GenBank/DDBJ databases">
        <title>Genome sequencing of Photorhabdus bodei 09-20.</title>
        <authorList>
            <person name="Kalindamar S."/>
            <person name="Kumru S."/>
        </authorList>
    </citation>
    <scope>NUCLEOTIDE SEQUENCE</scope>
    <source>
        <strain evidence="2">09-20</strain>
    </source>
</reference>
<accession>A0AAW6BJF8</accession>